<evidence type="ECO:0000313" key="1">
    <source>
        <dbReference type="EMBL" id="KAK3852490.1"/>
    </source>
</evidence>
<dbReference type="PANTHER" id="PTHR40237">
    <property type="entry name" value="LD44813P"/>
    <property type="match status" value="1"/>
</dbReference>
<dbReference type="Proteomes" id="UP001286313">
    <property type="component" value="Unassembled WGS sequence"/>
</dbReference>
<dbReference type="EMBL" id="JAWQEG010007388">
    <property type="protein sequence ID" value="KAK3852490.1"/>
    <property type="molecule type" value="Genomic_DNA"/>
</dbReference>
<dbReference type="PANTHER" id="PTHR40237:SF1">
    <property type="entry name" value="LD44813P"/>
    <property type="match status" value="1"/>
</dbReference>
<reference evidence="1" key="1">
    <citation type="submission" date="2023-10" db="EMBL/GenBank/DDBJ databases">
        <title>Genome assemblies of two species of porcelain crab, Petrolisthes cinctipes and Petrolisthes manimaculis (Anomura: Porcellanidae).</title>
        <authorList>
            <person name="Angst P."/>
        </authorList>
    </citation>
    <scope>NUCLEOTIDE SEQUENCE</scope>
    <source>
        <strain evidence="1">PB745_01</strain>
        <tissue evidence="1">Gill</tissue>
    </source>
</reference>
<dbReference type="AlphaFoldDB" id="A0AAE1BPD1"/>
<accession>A0AAE1BPD1</accession>
<organism evidence="1 2">
    <name type="scientific">Petrolisthes cinctipes</name>
    <name type="common">Flat porcelain crab</name>
    <dbReference type="NCBI Taxonomy" id="88211"/>
    <lineage>
        <taxon>Eukaryota</taxon>
        <taxon>Metazoa</taxon>
        <taxon>Ecdysozoa</taxon>
        <taxon>Arthropoda</taxon>
        <taxon>Crustacea</taxon>
        <taxon>Multicrustacea</taxon>
        <taxon>Malacostraca</taxon>
        <taxon>Eumalacostraca</taxon>
        <taxon>Eucarida</taxon>
        <taxon>Decapoda</taxon>
        <taxon>Pleocyemata</taxon>
        <taxon>Anomura</taxon>
        <taxon>Galatheoidea</taxon>
        <taxon>Porcellanidae</taxon>
        <taxon>Petrolisthes</taxon>
    </lineage>
</organism>
<evidence type="ECO:0000313" key="2">
    <source>
        <dbReference type="Proteomes" id="UP001286313"/>
    </source>
</evidence>
<keyword evidence="2" id="KW-1185">Reference proteome</keyword>
<gene>
    <name evidence="1" type="ORF">Pcinc_040927</name>
</gene>
<name>A0AAE1BPD1_PETCI</name>
<sequence>MLVCLFALIGVKRIEERECNYPPVFRRWFTAQSEEIARRCVQPPARLNPKDPPFVLRPSLEPVVAFLIDEAHRYVKMDCKVCNERAFPNDPQLRTDQGSTLLPPATWFGPRRIWQQLQVEGGGC</sequence>
<protein>
    <submittedName>
        <fullName evidence="1">Uncharacterized protein</fullName>
    </submittedName>
</protein>
<comment type="caution">
    <text evidence="1">The sequence shown here is derived from an EMBL/GenBank/DDBJ whole genome shotgun (WGS) entry which is preliminary data.</text>
</comment>
<proteinExistence type="predicted"/>